<gene>
    <name evidence="3" type="ORF">B2J93_4235</name>
</gene>
<feature type="transmembrane region" description="Helical" evidence="2">
    <location>
        <begin position="95"/>
        <end position="115"/>
    </location>
</feature>
<dbReference type="InParanoid" id="A0A218ZA30"/>
<comment type="caution">
    <text evidence="3">The sequence shown here is derived from an EMBL/GenBank/DDBJ whole genome shotgun (WGS) entry which is preliminary data.</text>
</comment>
<feature type="transmembrane region" description="Helical" evidence="2">
    <location>
        <begin position="170"/>
        <end position="188"/>
    </location>
</feature>
<name>A0A218ZA30_9HELO</name>
<accession>A0A218ZA30</accession>
<feature type="transmembrane region" description="Helical" evidence="2">
    <location>
        <begin position="37"/>
        <end position="57"/>
    </location>
</feature>
<dbReference type="OrthoDB" id="3537340at2759"/>
<protein>
    <submittedName>
        <fullName evidence="3">Uncharacterized protein</fullName>
    </submittedName>
</protein>
<keyword evidence="2" id="KW-1133">Transmembrane helix</keyword>
<sequence length="330" mass="35833">MEDIIKALEEARAIETRKRCKRYSGFMSHLNHGQADAVYWSLIAYQLTCLVYVVVVYENVTRKYKDTEAKARSGEYNILQVEELRDRARRIAKIALLKNSIVLMTLVIATVMEVFSADVLLFCHNESLMHLYFPVWTMFAIGITVATLGCCIAQAYAIKSMQLPPFGVSLGTPVLVVGAISHFAYSYITGKGRTNWAAESGLNSSLSPSRDAAPGSGPALILRDIEAARRSGPSKPVIQLWDGDELPRDAVHIGTLSQGYHVIERSAGASNLAKATSVGTASSATVTNSANGDGQRTPPMQQNTTVPPGNINFDGVGPTLKFKEPPSRPS</sequence>
<keyword evidence="2" id="KW-0812">Transmembrane</keyword>
<evidence type="ECO:0000313" key="3">
    <source>
        <dbReference type="EMBL" id="OWP04909.1"/>
    </source>
</evidence>
<reference evidence="3 4" key="1">
    <citation type="submission" date="2017-04" db="EMBL/GenBank/DDBJ databases">
        <title>Draft genome sequence of Marssonina coronaria NL1: causal agent of apple blotch.</title>
        <authorList>
            <person name="Cheng Q."/>
        </authorList>
    </citation>
    <scope>NUCLEOTIDE SEQUENCE [LARGE SCALE GENOMIC DNA]</scope>
    <source>
        <strain evidence="3 4">NL1</strain>
    </source>
</reference>
<proteinExistence type="predicted"/>
<feature type="compositionally biased region" description="Polar residues" evidence="1">
    <location>
        <begin position="298"/>
        <end position="307"/>
    </location>
</feature>
<keyword evidence="4" id="KW-1185">Reference proteome</keyword>
<dbReference type="EMBL" id="MZNU01000091">
    <property type="protein sequence ID" value="OWP04909.1"/>
    <property type="molecule type" value="Genomic_DNA"/>
</dbReference>
<feature type="region of interest" description="Disordered" evidence="1">
    <location>
        <begin position="281"/>
        <end position="330"/>
    </location>
</feature>
<organism evidence="3 4">
    <name type="scientific">Diplocarpon coronariae</name>
    <dbReference type="NCBI Taxonomy" id="2795749"/>
    <lineage>
        <taxon>Eukaryota</taxon>
        <taxon>Fungi</taxon>
        <taxon>Dikarya</taxon>
        <taxon>Ascomycota</taxon>
        <taxon>Pezizomycotina</taxon>
        <taxon>Leotiomycetes</taxon>
        <taxon>Helotiales</taxon>
        <taxon>Drepanopezizaceae</taxon>
        <taxon>Diplocarpon</taxon>
    </lineage>
</organism>
<evidence type="ECO:0000313" key="4">
    <source>
        <dbReference type="Proteomes" id="UP000242519"/>
    </source>
</evidence>
<feature type="compositionally biased region" description="Basic and acidic residues" evidence="1">
    <location>
        <begin position="321"/>
        <end position="330"/>
    </location>
</feature>
<keyword evidence="2" id="KW-0472">Membrane</keyword>
<dbReference type="Proteomes" id="UP000242519">
    <property type="component" value="Unassembled WGS sequence"/>
</dbReference>
<feature type="compositionally biased region" description="Low complexity" evidence="1">
    <location>
        <begin position="281"/>
        <end position="292"/>
    </location>
</feature>
<evidence type="ECO:0000256" key="2">
    <source>
        <dbReference type="SAM" id="Phobius"/>
    </source>
</evidence>
<dbReference type="AlphaFoldDB" id="A0A218ZA30"/>
<evidence type="ECO:0000256" key="1">
    <source>
        <dbReference type="SAM" id="MobiDB-lite"/>
    </source>
</evidence>
<feature type="transmembrane region" description="Helical" evidence="2">
    <location>
        <begin position="135"/>
        <end position="158"/>
    </location>
</feature>